<dbReference type="InterPro" id="IPR027370">
    <property type="entry name" value="Znf-RING_euk"/>
</dbReference>
<dbReference type="EMBL" id="JAHUTI010039393">
    <property type="protein sequence ID" value="MED6244142.1"/>
    <property type="molecule type" value="Genomic_DNA"/>
</dbReference>
<dbReference type="PANTHER" id="PTHR24103">
    <property type="entry name" value="E3 UBIQUITIN-PROTEIN LIGASE TRIM"/>
    <property type="match status" value="1"/>
</dbReference>
<dbReference type="SUPFAM" id="SSF57850">
    <property type="entry name" value="RING/U-box"/>
    <property type="match status" value="1"/>
</dbReference>
<dbReference type="InterPro" id="IPR003877">
    <property type="entry name" value="SPRY_dom"/>
</dbReference>
<dbReference type="InterPro" id="IPR006574">
    <property type="entry name" value="PRY"/>
</dbReference>
<dbReference type="Gene3D" id="3.30.160.60">
    <property type="entry name" value="Classic Zinc Finger"/>
    <property type="match status" value="1"/>
</dbReference>
<protein>
    <submittedName>
        <fullName evidence="9">Uncharacterized protein</fullName>
    </submittedName>
</protein>
<sequence>MMPQRLWTDEKVDVNMLSTKKSVCEEEISCPQCSNIYSYPVRLLCGHNICKLCLQNFWEWKKCQECPVCSTESSSGMPPVNLDLVLAVEQFQNRRTMTQETCPLHNEKLKVFCNNDEVPICLVCQISRDHKVHRCCPVEEAAQQKKAEISTILESLRKKVRTMSKTKHQWEETKTYLKIQGYQIEMAIKEEFLQLHQFLKDEEDMRLRLLKQEEEIKIQVMCNKIKNVEEEIKALNATISKVDLVLKAKDLPFLQEYKQTKQSVRHNIQEPESIRDILINSTKHLGILKFAVCKEMLKTVKYASVVLDPNTAHSNLKLSQELTRVQYSNKMLLPNNPERCTSRMCVLGATGFTSGKHSWTVEVGHSKDWYIGVARESIKRKSTSFLSPDEGYWVIGQCNKESLWAQTSPRTRISIKQMPERITVQLDCDKGKVVFINAANLAVIHTFRDKFTEKIFPYFSVGLCEDWKNSGPLTVCPVTMKVVPETA</sequence>
<dbReference type="Pfam" id="PF13445">
    <property type="entry name" value="zf-RING_UBOX"/>
    <property type="match status" value="1"/>
</dbReference>
<keyword evidence="3" id="KW-0862">Zinc</keyword>
<keyword evidence="1" id="KW-0479">Metal-binding</keyword>
<dbReference type="InterPro" id="IPR000315">
    <property type="entry name" value="Znf_B-box"/>
</dbReference>
<dbReference type="SMART" id="SM00449">
    <property type="entry name" value="SPRY"/>
    <property type="match status" value="1"/>
</dbReference>
<dbReference type="PROSITE" id="PS50119">
    <property type="entry name" value="ZF_BBOX"/>
    <property type="match status" value="1"/>
</dbReference>
<dbReference type="CDD" id="cd12893">
    <property type="entry name" value="SPRY_PRY_TRIM35"/>
    <property type="match status" value="1"/>
</dbReference>
<name>A0ABU7B0V0_9TELE</name>
<dbReference type="InterPro" id="IPR043136">
    <property type="entry name" value="B30.2/SPRY_sf"/>
</dbReference>
<evidence type="ECO:0000256" key="2">
    <source>
        <dbReference type="ARBA" id="ARBA00022771"/>
    </source>
</evidence>
<organism evidence="9 10">
    <name type="scientific">Ataeniobius toweri</name>
    <dbReference type="NCBI Taxonomy" id="208326"/>
    <lineage>
        <taxon>Eukaryota</taxon>
        <taxon>Metazoa</taxon>
        <taxon>Chordata</taxon>
        <taxon>Craniata</taxon>
        <taxon>Vertebrata</taxon>
        <taxon>Euteleostomi</taxon>
        <taxon>Actinopterygii</taxon>
        <taxon>Neopterygii</taxon>
        <taxon>Teleostei</taxon>
        <taxon>Neoteleostei</taxon>
        <taxon>Acanthomorphata</taxon>
        <taxon>Ovalentaria</taxon>
        <taxon>Atherinomorphae</taxon>
        <taxon>Cyprinodontiformes</taxon>
        <taxon>Goodeidae</taxon>
        <taxon>Ataeniobius</taxon>
    </lineage>
</organism>
<evidence type="ECO:0000313" key="10">
    <source>
        <dbReference type="Proteomes" id="UP001345963"/>
    </source>
</evidence>
<dbReference type="SMART" id="SM00336">
    <property type="entry name" value="BBOX"/>
    <property type="match status" value="1"/>
</dbReference>
<dbReference type="PROSITE" id="PS50188">
    <property type="entry name" value="B302_SPRY"/>
    <property type="match status" value="1"/>
</dbReference>
<dbReference type="SMART" id="SM00184">
    <property type="entry name" value="RING"/>
    <property type="match status" value="1"/>
</dbReference>
<feature type="domain" description="B30.2/SPRY" evidence="8">
    <location>
        <begin position="285"/>
        <end position="475"/>
    </location>
</feature>
<evidence type="ECO:0000256" key="3">
    <source>
        <dbReference type="ARBA" id="ARBA00022833"/>
    </source>
</evidence>
<dbReference type="PROSITE" id="PS00518">
    <property type="entry name" value="ZF_RING_1"/>
    <property type="match status" value="1"/>
</dbReference>
<keyword evidence="2 4" id="KW-0863">Zinc-finger</keyword>
<feature type="coiled-coil region" evidence="5">
    <location>
        <begin position="139"/>
        <end position="173"/>
    </location>
</feature>
<dbReference type="Pfam" id="PF13765">
    <property type="entry name" value="PRY"/>
    <property type="match status" value="1"/>
</dbReference>
<gene>
    <name evidence="9" type="ORF">ATANTOWER_024171</name>
</gene>
<reference evidence="9 10" key="1">
    <citation type="submission" date="2021-07" db="EMBL/GenBank/DDBJ databases">
        <authorList>
            <person name="Palmer J.M."/>
        </authorList>
    </citation>
    <scope>NUCLEOTIDE SEQUENCE [LARGE SCALE GENOMIC DNA]</scope>
    <source>
        <strain evidence="9 10">AT_MEX2019</strain>
        <tissue evidence="9">Muscle</tissue>
    </source>
</reference>
<proteinExistence type="predicted"/>
<dbReference type="Pfam" id="PF00643">
    <property type="entry name" value="zf-B_box"/>
    <property type="match status" value="1"/>
</dbReference>
<dbReference type="Pfam" id="PF00622">
    <property type="entry name" value="SPRY"/>
    <property type="match status" value="1"/>
</dbReference>
<dbReference type="SUPFAM" id="SSF57845">
    <property type="entry name" value="B-box zinc-binding domain"/>
    <property type="match status" value="1"/>
</dbReference>
<dbReference type="InterPro" id="IPR050143">
    <property type="entry name" value="TRIM/RBCC"/>
</dbReference>
<keyword evidence="5" id="KW-0175">Coiled coil</keyword>
<dbReference type="SUPFAM" id="SSF49899">
    <property type="entry name" value="Concanavalin A-like lectins/glucanases"/>
    <property type="match status" value="1"/>
</dbReference>
<dbReference type="InterPro" id="IPR003879">
    <property type="entry name" value="Butyrophylin_SPRY"/>
</dbReference>
<evidence type="ECO:0000259" key="6">
    <source>
        <dbReference type="PROSITE" id="PS50089"/>
    </source>
</evidence>
<dbReference type="InterPro" id="IPR013320">
    <property type="entry name" value="ConA-like_dom_sf"/>
</dbReference>
<evidence type="ECO:0000256" key="5">
    <source>
        <dbReference type="SAM" id="Coils"/>
    </source>
</evidence>
<accession>A0ABU7B0V0</accession>
<comment type="caution">
    <text evidence="9">The sequence shown here is derived from an EMBL/GenBank/DDBJ whole genome shotgun (WGS) entry which is preliminary data.</text>
</comment>
<dbReference type="InterPro" id="IPR013083">
    <property type="entry name" value="Znf_RING/FYVE/PHD"/>
</dbReference>
<feature type="domain" description="B box-type" evidence="7">
    <location>
        <begin position="97"/>
        <end position="138"/>
    </location>
</feature>
<dbReference type="InterPro" id="IPR001870">
    <property type="entry name" value="B30.2/SPRY"/>
</dbReference>
<dbReference type="PRINTS" id="PR01407">
    <property type="entry name" value="BUTYPHLNCDUF"/>
</dbReference>
<keyword evidence="10" id="KW-1185">Reference proteome</keyword>
<dbReference type="PROSITE" id="PS50089">
    <property type="entry name" value="ZF_RING_2"/>
    <property type="match status" value="1"/>
</dbReference>
<dbReference type="SMART" id="SM00589">
    <property type="entry name" value="PRY"/>
    <property type="match status" value="1"/>
</dbReference>
<dbReference type="InterPro" id="IPR001841">
    <property type="entry name" value="Znf_RING"/>
</dbReference>
<evidence type="ECO:0000256" key="4">
    <source>
        <dbReference type="PROSITE-ProRule" id="PRU00024"/>
    </source>
</evidence>
<evidence type="ECO:0000256" key="1">
    <source>
        <dbReference type="ARBA" id="ARBA00022723"/>
    </source>
</evidence>
<feature type="coiled-coil region" evidence="5">
    <location>
        <begin position="211"/>
        <end position="245"/>
    </location>
</feature>
<evidence type="ECO:0000313" key="9">
    <source>
        <dbReference type="EMBL" id="MED6244142.1"/>
    </source>
</evidence>
<dbReference type="Proteomes" id="UP001345963">
    <property type="component" value="Unassembled WGS sequence"/>
</dbReference>
<dbReference type="Gene3D" id="3.30.40.10">
    <property type="entry name" value="Zinc/RING finger domain, C3HC4 (zinc finger)"/>
    <property type="match status" value="1"/>
</dbReference>
<feature type="domain" description="RING-type" evidence="6">
    <location>
        <begin position="30"/>
        <end position="70"/>
    </location>
</feature>
<dbReference type="Gene3D" id="2.60.120.920">
    <property type="match status" value="1"/>
</dbReference>
<evidence type="ECO:0000259" key="7">
    <source>
        <dbReference type="PROSITE" id="PS50119"/>
    </source>
</evidence>
<dbReference type="InterPro" id="IPR017907">
    <property type="entry name" value="Znf_RING_CS"/>
</dbReference>
<evidence type="ECO:0000259" key="8">
    <source>
        <dbReference type="PROSITE" id="PS50188"/>
    </source>
</evidence>